<feature type="chain" id="PRO_5040895752" evidence="2">
    <location>
        <begin position="24"/>
        <end position="498"/>
    </location>
</feature>
<dbReference type="PANTHER" id="PTHR22901">
    <property type="entry name" value="SIALATE O-ACETYLESTERASE"/>
    <property type="match status" value="1"/>
</dbReference>
<dbReference type="EMBL" id="JAJTTA010000002">
    <property type="protein sequence ID" value="MCF0039809.1"/>
    <property type="molecule type" value="Genomic_DNA"/>
</dbReference>
<feature type="domain" description="Sialate O-acetylesterase" evidence="3">
    <location>
        <begin position="289"/>
        <end position="386"/>
    </location>
</feature>
<dbReference type="PANTHER" id="PTHR22901:SF0">
    <property type="entry name" value="SIALATE O-ACETYLESTERASE"/>
    <property type="match status" value="1"/>
</dbReference>
<proteinExistence type="predicted"/>
<sequence>MMVRMLFLLLLNVLAFDFSKAQYALDSTLTLAPIFSDHMVLQRSKPIRIYGKAASGSNVNVQFLNKALTTKADQSGKWNVVFPASKEGGPYAISVSANDQKITVSDVLIGDVWLCSGQSNMEFALQDAQTGPEELRAEKFDSKMRLLKMEGIVSTGDVAWDSASLSKVNRYEYFSSSWQTFNKASAASFSAVAYYFGKKIKQEASVPIGLIQVAVGGSPTESWIEHSLLEQNQQFAGMLGNWPHSTLVMDWCRERAAKNISNAQSADQKHPYQPGYNFQSGIAPLTDFPITGVIWYQGESNVFNVPLHAQLFEMLVKSWRQKWGYAFPFYYVQLSGIERANWPEFRDSQRLMLAKIPNSGMAVSYDLGDSLNVHPIRKKEVGERLALLALRNTYKKNAVANGPVPARAMLKDRVIRIQFAENEKLSTQGSKPLIGFEMITQDGKRMPANASIQGNEVVLNIPKDGLITTIMYAYQPFTRANLYNEAGLPAPTFSMKVK</sequence>
<dbReference type="GO" id="GO:0005975">
    <property type="term" value="P:carbohydrate metabolic process"/>
    <property type="evidence" value="ECO:0007669"/>
    <property type="project" value="TreeGrafter"/>
</dbReference>
<dbReference type="Gene3D" id="2.60.40.10">
    <property type="entry name" value="Immunoglobulins"/>
    <property type="match status" value="1"/>
</dbReference>
<dbReference type="Gene3D" id="3.40.50.1110">
    <property type="entry name" value="SGNH hydrolase"/>
    <property type="match status" value="1"/>
</dbReference>
<dbReference type="InterPro" id="IPR005181">
    <property type="entry name" value="SASA"/>
</dbReference>
<dbReference type="AlphaFoldDB" id="A0A9X1P8V3"/>
<keyword evidence="1" id="KW-0378">Hydrolase</keyword>
<dbReference type="RefSeq" id="WP_234612248.1">
    <property type="nucleotide sequence ID" value="NZ_CP098806.1"/>
</dbReference>
<dbReference type="InterPro" id="IPR013783">
    <property type="entry name" value="Ig-like_fold"/>
</dbReference>
<keyword evidence="5" id="KW-1185">Reference proteome</keyword>
<dbReference type="Pfam" id="PF03629">
    <property type="entry name" value="SASA"/>
    <property type="match status" value="1"/>
</dbReference>
<dbReference type="InterPro" id="IPR039329">
    <property type="entry name" value="SIAE"/>
</dbReference>
<evidence type="ECO:0000313" key="5">
    <source>
        <dbReference type="Proteomes" id="UP001139700"/>
    </source>
</evidence>
<accession>A0A9X1P8V3</accession>
<keyword evidence="2" id="KW-0732">Signal</keyword>
<feature type="signal peptide" evidence="2">
    <location>
        <begin position="1"/>
        <end position="23"/>
    </location>
</feature>
<evidence type="ECO:0000259" key="3">
    <source>
        <dbReference type="Pfam" id="PF03629"/>
    </source>
</evidence>
<evidence type="ECO:0000256" key="2">
    <source>
        <dbReference type="SAM" id="SignalP"/>
    </source>
</evidence>
<organism evidence="4 5">
    <name type="scientific">Dyadobacter fanqingshengii</name>
    <dbReference type="NCBI Taxonomy" id="2906443"/>
    <lineage>
        <taxon>Bacteria</taxon>
        <taxon>Pseudomonadati</taxon>
        <taxon>Bacteroidota</taxon>
        <taxon>Cytophagia</taxon>
        <taxon>Cytophagales</taxon>
        <taxon>Spirosomataceae</taxon>
        <taxon>Dyadobacter</taxon>
    </lineage>
</organism>
<evidence type="ECO:0000256" key="1">
    <source>
        <dbReference type="ARBA" id="ARBA00022801"/>
    </source>
</evidence>
<protein>
    <submittedName>
        <fullName evidence="4">Sialate O-acetylesterase</fullName>
    </submittedName>
</protein>
<dbReference type="InterPro" id="IPR036514">
    <property type="entry name" value="SGNH_hydro_sf"/>
</dbReference>
<dbReference type="GO" id="GO:0001681">
    <property type="term" value="F:sialate O-acetylesterase activity"/>
    <property type="evidence" value="ECO:0007669"/>
    <property type="project" value="InterPro"/>
</dbReference>
<comment type="caution">
    <text evidence="4">The sequence shown here is derived from an EMBL/GenBank/DDBJ whole genome shotgun (WGS) entry which is preliminary data.</text>
</comment>
<dbReference type="Proteomes" id="UP001139700">
    <property type="component" value="Unassembled WGS sequence"/>
</dbReference>
<reference evidence="4" key="1">
    <citation type="submission" date="2021-12" db="EMBL/GenBank/DDBJ databases">
        <title>Novel species in genus Dyadobacter.</title>
        <authorList>
            <person name="Ma C."/>
        </authorList>
    </citation>
    <scope>NUCLEOTIDE SEQUENCE</scope>
    <source>
        <strain evidence="4">CY399</strain>
    </source>
</reference>
<evidence type="ECO:0000313" key="4">
    <source>
        <dbReference type="EMBL" id="MCF0039809.1"/>
    </source>
</evidence>
<gene>
    <name evidence="4" type="ORF">LXM24_06905</name>
</gene>
<dbReference type="SUPFAM" id="SSF52266">
    <property type="entry name" value="SGNH hydrolase"/>
    <property type="match status" value="1"/>
</dbReference>
<name>A0A9X1P8V3_9BACT</name>